<keyword evidence="3" id="KW-1185">Reference proteome</keyword>
<gene>
    <name evidence="2" type="ORF">AXF42_Ash013733</name>
</gene>
<dbReference type="AlphaFoldDB" id="A0A2I0A4P4"/>
<evidence type="ECO:0000313" key="2">
    <source>
        <dbReference type="EMBL" id="PKA50518.1"/>
    </source>
</evidence>
<reference evidence="2 3" key="1">
    <citation type="journal article" date="2017" name="Nature">
        <title>The Apostasia genome and the evolution of orchids.</title>
        <authorList>
            <person name="Zhang G.Q."/>
            <person name="Liu K.W."/>
            <person name="Li Z."/>
            <person name="Lohaus R."/>
            <person name="Hsiao Y.Y."/>
            <person name="Niu S.C."/>
            <person name="Wang J.Y."/>
            <person name="Lin Y.C."/>
            <person name="Xu Q."/>
            <person name="Chen L.J."/>
            <person name="Yoshida K."/>
            <person name="Fujiwara S."/>
            <person name="Wang Z.W."/>
            <person name="Zhang Y.Q."/>
            <person name="Mitsuda N."/>
            <person name="Wang M."/>
            <person name="Liu G.H."/>
            <person name="Pecoraro L."/>
            <person name="Huang H.X."/>
            <person name="Xiao X.J."/>
            <person name="Lin M."/>
            <person name="Wu X.Y."/>
            <person name="Wu W.L."/>
            <person name="Chen Y.Y."/>
            <person name="Chang S.B."/>
            <person name="Sakamoto S."/>
            <person name="Ohme-Takagi M."/>
            <person name="Yagi M."/>
            <person name="Zeng S.J."/>
            <person name="Shen C.Y."/>
            <person name="Yeh C.M."/>
            <person name="Luo Y.B."/>
            <person name="Tsai W.C."/>
            <person name="Van de Peer Y."/>
            <person name="Liu Z.J."/>
        </authorList>
    </citation>
    <scope>NUCLEOTIDE SEQUENCE [LARGE SCALE GENOMIC DNA]</scope>
    <source>
        <strain evidence="3">cv. Shenzhen</strain>
        <tissue evidence="2">Stem</tissue>
    </source>
</reference>
<sequence>MACAFTFVHQWISLHQSPSLSLCPRHCFSRISPSSPASGGALSHRRTRAATGVCCRRYGRSSAAGEDTICFERAVSLFNSGEYYRCHDCLEELWYEAEEPIRTILHGIIQCAVGFHHLFNQNHRGAMMELGAGLCKLRKVGFAGGPFLRFEQEMSAALEFVYQTQKELCCLDPGSVSPFFRDELLAPVLHFVSVDRGERGLRGKRVGLYHERSKESFHGGQSLPARQEDSKFVRWLEFRQINSILHFIRTWFSPGADDFCIALDGSEGSYQLLGSFAAGQNLSTSRKGKRKGQLKKKKSIANEVKPERSPSIELIFRRENEEESGRRRSATIRKTTTFVTVGKISESGDSGNGATSKETRGGGDAG</sequence>
<dbReference type="SUPFAM" id="SSF140663">
    <property type="entry name" value="TTHA0068-like"/>
    <property type="match status" value="1"/>
</dbReference>
<feature type="region of interest" description="Disordered" evidence="1">
    <location>
        <begin position="283"/>
        <end position="306"/>
    </location>
</feature>
<organism evidence="2 3">
    <name type="scientific">Apostasia shenzhenica</name>
    <dbReference type="NCBI Taxonomy" id="1088818"/>
    <lineage>
        <taxon>Eukaryota</taxon>
        <taxon>Viridiplantae</taxon>
        <taxon>Streptophyta</taxon>
        <taxon>Embryophyta</taxon>
        <taxon>Tracheophyta</taxon>
        <taxon>Spermatophyta</taxon>
        <taxon>Magnoliopsida</taxon>
        <taxon>Liliopsida</taxon>
        <taxon>Asparagales</taxon>
        <taxon>Orchidaceae</taxon>
        <taxon>Apostasioideae</taxon>
        <taxon>Apostasia</taxon>
    </lineage>
</organism>
<feature type="compositionally biased region" description="Polar residues" evidence="1">
    <location>
        <begin position="347"/>
        <end position="356"/>
    </location>
</feature>
<dbReference type="Gene3D" id="1.10.3450.10">
    <property type="entry name" value="TTHA0068-like"/>
    <property type="match status" value="1"/>
</dbReference>
<evidence type="ECO:0000256" key="1">
    <source>
        <dbReference type="SAM" id="MobiDB-lite"/>
    </source>
</evidence>
<evidence type="ECO:0000313" key="3">
    <source>
        <dbReference type="Proteomes" id="UP000236161"/>
    </source>
</evidence>
<feature type="compositionally biased region" description="Basic residues" evidence="1">
    <location>
        <begin position="286"/>
        <end position="299"/>
    </location>
</feature>
<feature type="compositionally biased region" description="Basic and acidic residues" evidence="1">
    <location>
        <begin position="315"/>
        <end position="326"/>
    </location>
</feature>
<dbReference type="PANTHER" id="PTHR34796">
    <property type="entry name" value="EXPRESSED PROTEIN"/>
    <property type="match status" value="1"/>
</dbReference>
<dbReference type="InterPro" id="IPR023203">
    <property type="entry name" value="TTHA0068_sf"/>
</dbReference>
<proteinExistence type="predicted"/>
<feature type="region of interest" description="Disordered" evidence="1">
    <location>
        <begin position="339"/>
        <end position="366"/>
    </location>
</feature>
<protein>
    <recommendedName>
        <fullName evidence="4">DUF309 domain-containing protein</fullName>
    </recommendedName>
</protein>
<accession>A0A2I0A4P4</accession>
<dbReference type="EMBL" id="KZ452023">
    <property type="protein sequence ID" value="PKA50518.1"/>
    <property type="molecule type" value="Genomic_DNA"/>
</dbReference>
<dbReference type="Pfam" id="PF03745">
    <property type="entry name" value="DUF309"/>
    <property type="match status" value="1"/>
</dbReference>
<evidence type="ECO:0008006" key="4">
    <source>
        <dbReference type="Google" id="ProtNLM"/>
    </source>
</evidence>
<feature type="compositionally biased region" description="Basic and acidic residues" evidence="1">
    <location>
        <begin position="357"/>
        <end position="366"/>
    </location>
</feature>
<dbReference type="InterPro" id="IPR005500">
    <property type="entry name" value="DUF309"/>
</dbReference>
<feature type="region of interest" description="Disordered" evidence="1">
    <location>
        <begin position="315"/>
        <end position="334"/>
    </location>
</feature>
<dbReference type="Proteomes" id="UP000236161">
    <property type="component" value="Unassembled WGS sequence"/>
</dbReference>
<dbReference type="PANTHER" id="PTHR34796:SF1">
    <property type="entry name" value="EXPRESSED PROTEIN"/>
    <property type="match status" value="1"/>
</dbReference>
<dbReference type="OrthoDB" id="2020115at2759"/>
<name>A0A2I0A4P4_9ASPA</name>